<organism evidence="2 3">
    <name type="scientific">Sediminicola luteus</name>
    <dbReference type="NCBI Taxonomy" id="319238"/>
    <lineage>
        <taxon>Bacteria</taxon>
        <taxon>Pseudomonadati</taxon>
        <taxon>Bacteroidota</taxon>
        <taxon>Flavobacteriia</taxon>
        <taxon>Flavobacteriales</taxon>
        <taxon>Flavobacteriaceae</taxon>
        <taxon>Sediminicola</taxon>
    </lineage>
</organism>
<dbReference type="InterPro" id="IPR036390">
    <property type="entry name" value="WH_DNA-bd_sf"/>
</dbReference>
<dbReference type="PANTHER" id="PTHR43736:SF4">
    <property type="entry name" value="SLR1690 PROTEIN"/>
    <property type="match status" value="1"/>
</dbReference>
<dbReference type="Gene3D" id="1.10.10.10">
    <property type="entry name" value="Winged helix-like DNA-binding domain superfamily/Winged helix DNA-binding domain"/>
    <property type="match status" value="1"/>
</dbReference>
<proteinExistence type="predicted"/>
<dbReference type="CDD" id="cd18873">
    <property type="entry name" value="NUDIX_NadM_like"/>
    <property type="match status" value="1"/>
</dbReference>
<dbReference type="EMBL" id="JBEWYP010000008">
    <property type="protein sequence ID" value="MET7030358.1"/>
    <property type="molecule type" value="Genomic_DNA"/>
</dbReference>
<keyword evidence="3" id="KW-1185">Reference proteome</keyword>
<dbReference type="SUPFAM" id="SSF46785">
    <property type="entry name" value="Winged helix' DNA-binding domain"/>
    <property type="match status" value="1"/>
</dbReference>
<dbReference type="PROSITE" id="PS51462">
    <property type="entry name" value="NUDIX"/>
    <property type="match status" value="1"/>
</dbReference>
<dbReference type="InterPro" id="IPR054105">
    <property type="entry name" value="WHD_NrtR"/>
</dbReference>
<comment type="caution">
    <text evidence="2">The sequence shown here is derived from an EMBL/GenBank/DDBJ whole genome shotgun (WGS) entry which is preliminary data.</text>
</comment>
<accession>A0ABV2TYK6</accession>
<gene>
    <name evidence="2" type="ORF">ABXZ32_13195</name>
</gene>
<protein>
    <submittedName>
        <fullName evidence="2">NUDIX domain-containing protein</fullName>
    </submittedName>
</protein>
<dbReference type="InterPro" id="IPR036388">
    <property type="entry name" value="WH-like_DNA-bd_sf"/>
</dbReference>
<dbReference type="RefSeq" id="WP_354619154.1">
    <property type="nucleotide sequence ID" value="NZ_JBEWYP010000008.1"/>
</dbReference>
<sequence>MLINATHQYRVEQKILVAVDCIIFGFDSKNLKLLLFRRKVEPLRGSWSLIGAFIKNDSSVLDGAKQILFECTGLEDVYLEELKTYGDVDRDPGERVISIAHYSLIRINDFELEHVEKFDARWFNLDEIPELILDHRQMVEDAIVKLKNKARHQPIGFNLLPEYFTIPELQTLYESIYQRELDPRNFRKKILSLDILNKTTKKDKSGSKKGAFLYCFNKEKFDTLIAKGYNFEI</sequence>
<dbReference type="Proteomes" id="UP001549773">
    <property type="component" value="Unassembled WGS sequence"/>
</dbReference>
<dbReference type="Pfam" id="PF21906">
    <property type="entry name" value="WHD_NrtR"/>
    <property type="match status" value="1"/>
</dbReference>
<reference evidence="2 3" key="1">
    <citation type="submission" date="2024-07" db="EMBL/GenBank/DDBJ databases">
        <title>The genome sequence of type strain Sediminicola luteus GDMCC 1.2596T.</title>
        <authorList>
            <person name="Liu Y."/>
        </authorList>
    </citation>
    <scope>NUCLEOTIDE SEQUENCE [LARGE SCALE GENOMIC DNA]</scope>
    <source>
        <strain evidence="2 3">GDMCC 1.2596</strain>
    </source>
</reference>
<feature type="domain" description="Nudix hydrolase" evidence="1">
    <location>
        <begin position="14"/>
        <end position="146"/>
    </location>
</feature>
<name>A0ABV2TYK6_9FLAO</name>
<evidence type="ECO:0000259" key="1">
    <source>
        <dbReference type="PROSITE" id="PS51462"/>
    </source>
</evidence>
<evidence type="ECO:0000313" key="3">
    <source>
        <dbReference type="Proteomes" id="UP001549773"/>
    </source>
</evidence>
<dbReference type="InterPro" id="IPR000086">
    <property type="entry name" value="NUDIX_hydrolase_dom"/>
</dbReference>
<dbReference type="Pfam" id="PF00293">
    <property type="entry name" value="NUDIX"/>
    <property type="match status" value="1"/>
</dbReference>
<evidence type="ECO:0000313" key="2">
    <source>
        <dbReference type="EMBL" id="MET7030358.1"/>
    </source>
</evidence>
<dbReference type="SUPFAM" id="SSF55811">
    <property type="entry name" value="Nudix"/>
    <property type="match status" value="1"/>
</dbReference>
<dbReference type="PANTHER" id="PTHR43736">
    <property type="entry name" value="ADP-RIBOSE PYROPHOSPHATASE"/>
    <property type="match status" value="1"/>
</dbReference>
<dbReference type="Gene3D" id="3.90.79.10">
    <property type="entry name" value="Nucleoside Triphosphate Pyrophosphohydrolase"/>
    <property type="match status" value="1"/>
</dbReference>
<dbReference type="InterPro" id="IPR015797">
    <property type="entry name" value="NUDIX_hydrolase-like_dom_sf"/>
</dbReference>